<organism evidence="5 6">
    <name type="scientific">Flavobacterium endoglycinae</name>
    <dbReference type="NCBI Taxonomy" id="2816357"/>
    <lineage>
        <taxon>Bacteria</taxon>
        <taxon>Pseudomonadati</taxon>
        <taxon>Bacteroidota</taxon>
        <taxon>Flavobacteriia</taxon>
        <taxon>Flavobacteriales</taxon>
        <taxon>Flavobacteriaceae</taxon>
        <taxon>Flavobacterium</taxon>
    </lineage>
</organism>
<evidence type="ECO:0000256" key="1">
    <source>
        <dbReference type="SAM" id="MobiDB-lite"/>
    </source>
</evidence>
<dbReference type="Pfam" id="PF16344">
    <property type="entry name" value="FecR_C"/>
    <property type="match status" value="1"/>
</dbReference>
<dbReference type="InterPro" id="IPR032508">
    <property type="entry name" value="FecR_C"/>
</dbReference>
<protein>
    <submittedName>
        <fullName evidence="5">FecR domain-containing protein</fullName>
    </submittedName>
</protein>
<dbReference type="Proteomes" id="UP000663440">
    <property type="component" value="Chromosome"/>
</dbReference>
<evidence type="ECO:0000259" key="3">
    <source>
        <dbReference type="Pfam" id="PF04773"/>
    </source>
</evidence>
<feature type="domain" description="Protein FecR C-terminal" evidence="4">
    <location>
        <begin position="281"/>
        <end position="349"/>
    </location>
</feature>
<evidence type="ECO:0000259" key="4">
    <source>
        <dbReference type="Pfam" id="PF16344"/>
    </source>
</evidence>
<evidence type="ECO:0000256" key="2">
    <source>
        <dbReference type="SAM" id="Phobius"/>
    </source>
</evidence>
<feature type="region of interest" description="Disordered" evidence="1">
    <location>
        <begin position="63"/>
        <end position="83"/>
    </location>
</feature>
<dbReference type="Gene3D" id="2.60.120.1440">
    <property type="match status" value="1"/>
</dbReference>
<feature type="domain" description="FecR protein" evidence="3">
    <location>
        <begin position="136"/>
        <end position="231"/>
    </location>
</feature>
<proteinExistence type="predicted"/>
<gene>
    <name evidence="5" type="ORF">J0383_22105</name>
</gene>
<accession>A0ABX7QD10</accession>
<dbReference type="PANTHER" id="PTHR30273:SF2">
    <property type="entry name" value="PROTEIN FECR"/>
    <property type="match status" value="1"/>
</dbReference>
<dbReference type="PANTHER" id="PTHR30273">
    <property type="entry name" value="PERIPLASMIC SIGNAL SENSOR AND SIGMA FACTOR ACTIVATOR FECR-RELATED"/>
    <property type="match status" value="1"/>
</dbReference>
<name>A0ABX7QD10_9FLAO</name>
<keyword evidence="6" id="KW-1185">Reference proteome</keyword>
<evidence type="ECO:0000313" key="6">
    <source>
        <dbReference type="Proteomes" id="UP000663440"/>
    </source>
</evidence>
<keyword evidence="2" id="KW-1133">Transmembrane helix</keyword>
<dbReference type="Gene3D" id="3.55.50.30">
    <property type="match status" value="1"/>
</dbReference>
<dbReference type="InterPro" id="IPR012373">
    <property type="entry name" value="Ferrdict_sens_TM"/>
</dbReference>
<dbReference type="InterPro" id="IPR006860">
    <property type="entry name" value="FecR"/>
</dbReference>
<dbReference type="RefSeq" id="WP_207296119.1">
    <property type="nucleotide sequence ID" value="NZ_CP071448.1"/>
</dbReference>
<evidence type="ECO:0000313" key="5">
    <source>
        <dbReference type="EMBL" id="QSW88920.1"/>
    </source>
</evidence>
<keyword evidence="2" id="KW-0812">Transmembrane</keyword>
<reference evidence="5 6" key="1">
    <citation type="submission" date="2021-03" db="EMBL/GenBank/DDBJ databases">
        <title>Flavobacterium kribbensis sp. nov, an endophytic bacteria, isolated from soybean.</title>
        <authorList>
            <person name="Lee J."/>
            <person name="Seo J."/>
        </authorList>
    </citation>
    <scope>NUCLEOTIDE SEQUENCE [LARGE SCALE GENOMIC DNA]</scope>
    <source>
        <strain evidence="5 6">BB8</strain>
    </source>
</reference>
<dbReference type="Pfam" id="PF04773">
    <property type="entry name" value="FecR"/>
    <property type="match status" value="1"/>
</dbReference>
<dbReference type="EMBL" id="CP071448">
    <property type="protein sequence ID" value="QSW88920.1"/>
    <property type="molecule type" value="Genomic_DNA"/>
</dbReference>
<keyword evidence="2" id="KW-0472">Membrane</keyword>
<feature type="transmembrane region" description="Helical" evidence="2">
    <location>
        <begin position="40"/>
        <end position="59"/>
    </location>
</feature>
<sequence length="353" mass="39472">MQINFRQLSDEEKKSTKEKIHHGLIELQRKEVRRNRNKKLFTVLSSAACLLLVTFFVFYNTSDSKSSPQSDLERFAETQPSIDSNSNLDNVSLILQDQKTIAVQDSSVISYGKNGTKLTVGTQTINTSPTSSSFNTVRVPYGKRTQIVLSDGTTVWLNSGSSLIYPTQFDGSIREVYLNGEAAFDVSHNKAKPFFVKTKECNVRVLGTVFNVSSYAEDQTIQTALLQGKVRITYNKKGFMSNQELQQDLTPGMIATIDKDTKQLKVERKDVASILSWRDGYFTFKSQSLGTILNKLSKYYKIEFIKSAHLNLDANYSGSLALNENLNSLASTLSSITNNSCTVNANQRTITIK</sequence>